<sequence length="94" mass="10656">MTSDGLHHQVKEEGWWLVVGNTKANTLLCIKRISLQLKAKVKLEFVAPEAGEYVYTLYLMSDSYLGCDQEYELPLQVAEAKDADDDEDEDDEDA</sequence>
<dbReference type="InterPro" id="IPR004179">
    <property type="entry name" value="Sec63-dom"/>
</dbReference>
<evidence type="ECO:0000256" key="1">
    <source>
        <dbReference type="ARBA" id="ARBA00004141"/>
    </source>
</evidence>
<keyword evidence="6" id="KW-0472">Membrane</keyword>
<dbReference type="InterPro" id="IPR014756">
    <property type="entry name" value="Ig_E-set"/>
</dbReference>
<keyword evidence="9" id="KW-0067">ATP-binding</keyword>
<dbReference type="Gene3D" id="2.60.40.150">
    <property type="entry name" value="C2 domain"/>
    <property type="match status" value="1"/>
</dbReference>
<accession>A0A0M0JB43</accession>
<reference evidence="10" key="1">
    <citation type="journal article" date="2015" name="PLoS Genet.">
        <title>Genome Sequence and Transcriptome Analyses of Chrysochromulina tobin: Metabolic Tools for Enhanced Algal Fitness in the Prominent Order Prymnesiales (Haptophyceae).</title>
        <authorList>
            <person name="Hovde B.T."/>
            <person name="Deodato C.R."/>
            <person name="Hunsperger H.M."/>
            <person name="Ryken S.A."/>
            <person name="Yost W."/>
            <person name="Jha R.K."/>
            <person name="Patterson J."/>
            <person name="Monnat R.J. Jr."/>
            <person name="Barlow S.B."/>
            <person name="Starkenburg S.R."/>
            <person name="Cattolico R.A."/>
        </authorList>
    </citation>
    <scope>NUCLEOTIDE SEQUENCE</scope>
    <source>
        <strain evidence="10">CCMP291</strain>
    </source>
</reference>
<evidence type="ECO:0000256" key="3">
    <source>
        <dbReference type="ARBA" id="ARBA00022692"/>
    </source>
</evidence>
<dbReference type="OrthoDB" id="5575at2759"/>
<keyword evidence="9" id="KW-0687">Ribonucleoprotein</keyword>
<dbReference type="Pfam" id="PF02889">
    <property type="entry name" value="Sec63"/>
    <property type="match status" value="1"/>
</dbReference>
<keyword evidence="4" id="KW-0256">Endoplasmic reticulum</keyword>
<evidence type="ECO:0000256" key="7">
    <source>
        <dbReference type="ARBA" id="ARBA00023186"/>
    </source>
</evidence>
<keyword evidence="10" id="KW-1185">Reference proteome</keyword>
<keyword evidence="9" id="KW-0547">Nucleotide-binding</keyword>
<dbReference type="PANTHER" id="PTHR24075">
    <property type="entry name" value="SEC63 DOMAIN-CONTAINING"/>
    <property type="match status" value="1"/>
</dbReference>
<evidence type="ECO:0000259" key="8">
    <source>
        <dbReference type="Pfam" id="PF02889"/>
    </source>
</evidence>
<feature type="domain" description="SEC63" evidence="8">
    <location>
        <begin position="10"/>
        <end position="73"/>
    </location>
</feature>
<organism evidence="9 10">
    <name type="scientific">Chrysochromulina tobinii</name>
    <dbReference type="NCBI Taxonomy" id="1460289"/>
    <lineage>
        <taxon>Eukaryota</taxon>
        <taxon>Haptista</taxon>
        <taxon>Haptophyta</taxon>
        <taxon>Prymnesiophyceae</taxon>
        <taxon>Prymnesiales</taxon>
        <taxon>Chrysochromulinaceae</taxon>
        <taxon>Chrysochromulina</taxon>
    </lineage>
</organism>
<proteinExistence type="predicted"/>
<evidence type="ECO:0000256" key="6">
    <source>
        <dbReference type="ARBA" id="ARBA00023136"/>
    </source>
</evidence>
<dbReference type="GO" id="GO:0000388">
    <property type="term" value="P:spliceosome conformational change to release U4 (or U4atac) and U1 (or U11)"/>
    <property type="evidence" value="ECO:0007669"/>
    <property type="project" value="TreeGrafter"/>
</dbReference>
<dbReference type="InterPro" id="IPR035892">
    <property type="entry name" value="C2_domain_sf"/>
</dbReference>
<dbReference type="GO" id="GO:0003724">
    <property type="term" value="F:RNA helicase activity"/>
    <property type="evidence" value="ECO:0007669"/>
    <property type="project" value="TreeGrafter"/>
</dbReference>
<dbReference type="Proteomes" id="UP000037460">
    <property type="component" value="Unassembled WGS sequence"/>
</dbReference>
<evidence type="ECO:0000313" key="10">
    <source>
        <dbReference type="Proteomes" id="UP000037460"/>
    </source>
</evidence>
<comment type="caution">
    <text evidence="9">The sequence shown here is derived from an EMBL/GenBank/DDBJ whole genome shotgun (WGS) entry which is preliminary data.</text>
</comment>
<dbReference type="GO" id="GO:0003723">
    <property type="term" value="F:RNA binding"/>
    <property type="evidence" value="ECO:0007669"/>
    <property type="project" value="TreeGrafter"/>
</dbReference>
<protein>
    <submittedName>
        <fullName evidence="9">U5 small nuclear ribonucleoprotein 200 kDa helicase-like protein</fullName>
    </submittedName>
</protein>
<evidence type="ECO:0000313" key="9">
    <source>
        <dbReference type="EMBL" id="KOO23705.1"/>
    </source>
</evidence>
<dbReference type="SUPFAM" id="SSF81296">
    <property type="entry name" value="E set domains"/>
    <property type="match status" value="1"/>
</dbReference>
<dbReference type="GO" id="GO:0005783">
    <property type="term" value="C:endoplasmic reticulum"/>
    <property type="evidence" value="ECO:0007669"/>
    <property type="project" value="UniProtKB-SubCell"/>
</dbReference>
<dbReference type="PANTHER" id="PTHR24075:SF5">
    <property type="entry name" value="U5 SMALL NUCLEAR RIBONUCLEOPROTEIN 200 KDA HELICASE"/>
    <property type="match status" value="1"/>
</dbReference>
<comment type="subcellular location">
    <subcellularLocation>
        <location evidence="2">Endoplasmic reticulum</location>
    </subcellularLocation>
    <subcellularLocation>
        <location evidence="1">Membrane</location>
        <topology evidence="1">Multi-pass membrane protein</topology>
    </subcellularLocation>
</comment>
<evidence type="ECO:0000256" key="5">
    <source>
        <dbReference type="ARBA" id="ARBA00022989"/>
    </source>
</evidence>
<evidence type="ECO:0000256" key="4">
    <source>
        <dbReference type="ARBA" id="ARBA00022824"/>
    </source>
</evidence>
<keyword evidence="9" id="KW-0347">Helicase</keyword>
<dbReference type="GO" id="GO:0016020">
    <property type="term" value="C:membrane"/>
    <property type="evidence" value="ECO:0007669"/>
    <property type="project" value="UniProtKB-SubCell"/>
</dbReference>
<name>A0A0M0JB43_9EUKA</name>
<evidence type="ECO:0000256" key="2">
    <source>
        <dbReference type="ARBA" id="ARBA00004240"/>
    </source>
</evidence>
<keyword evidence="3" id="KW-0812">Transmembrane</keyword>
<keyword evidence="9" id="KW-0378">Hydrolase</keyword>
<dbReference type="AlphaFoldDB" id="A0A0M0JB43"/>
<dbReference type="EMBL" id="JWZX01003165">
    <property type="protein sequence ID" value="KOO23705.1"/>
    <property type="molecule type" value="Genomic_DNA"/>
</dbReference>
<gene>
    <name evidence="9" type="ORF">Ctob_003504</name>
</gene>
<keyword evidence="5" id="KW-1133">Transmembrane helix</keyword>
<dbReference type="GO" id="GO:0005681">
    <property type="term" value="C:spliceosomal complex"/>
    <property type="evidence" value="ECO:0007669"/>
    <property type="project" value="TreeGrafter"/>
</dbReference>
<keyword evidence="7" id="KW-0143">Chaperone</keyword>